<organism evidence="2">
    <name type="scientific">viral metagenome</name>
    <dbReference type="NCBI Taxonomy" id="1070528"/>
    <lineage>
        <taxon>unclassified sequences</taxon>
        <taxon>metagenomes</taxon>
        <taxon>organismal metagenomes</taxon>
    </lineage>
</organism>
<accession>A0A6C0DNA6</accession>
<sequence>MAYESLPLVFTGVCFVAILIYMYLSISKYRASYNSLENRDYASQVILPSQILLLFIGMSYALILYNSTDEVKMSNIIVVTSGGGILVSILAGYLCCLRIRFRAND</sequence>
<keyword evidence="1" id="KW-0472">Membrane</keyword>
<feature type="transmembrane region" description="Helical" evidence="1">
    <location>
        <begin position="6"/>
        <end position="24"/>
    </location>
</feature>
<keyword evidence="1" id="KW-0812">Transmembrane</keyword>
<feature type="transmembrane region" description="Helical" evidence="1">
    <location>
        <begin position="45"/>
        <end position="64"/>
    </location>
</feature>
<reference evidence="2" key="1">
    <citation type="journal article" date="2020" name="Nature">
        <title>Giant virus diversity and host interactions through global metagenomics.</title>
        <authorList>
            <person name="Schulz F."/>
            <person name="Roux S."/>
            <person name="Paez-Espino D."/>
            <person name="Jungbluth S."/>
            <person name="Walsh D.A."/>
            <person name="Denef V.J."/>
            <person name="McMahon K.D."/>
            <person name="Konstantinidis K.T."/>
            <person name="Eloe-Fadrosh E.A."/>
            <person name="Kyrpides N.C."/>
            <person name="Woyke T."/>
        </authorList>
    </citation>
    <scope>NUCLEOTIDE SEQUENCE</scope>
    <source>
        <strain evidence="2">GVMAG-M-3300023174-46</strain>
    </source>
</reference>
<evidence type="ECO:0000313" key="2">
    <source>
        <dbReference type="EMBL" id="QHT18376.1"/>
    </source>
</evidence>
<proteinExistence type="predicted"/>
<keyword evidence="1" id="KW-1133">Transmembrane helix</keyword>
<dbReference type="EMBL" id="MN739655">
    <property type="protein sequence ID" value="QHT18376.1"/>
    <property type="molecule type" value="Genomic_DNA"/>
</dbReference>
<feature type="transmembrane region" description="Helical" evidence="1">
    <location>
        <begin position="76"/>
        <end position="96"/>
    </location>
</feature>
<protein>
    <submittedName>
        <fullName evidence="2">Uncharacterized protein</fullName>
    </submittedName>
</protein>
<evidence type="ECO:0000256" key="1">
    <source>
        <dbReference type="SAM" id="Phobius"/>
    </source>
</evidence>
<dbReference type="AlphaFoldDB" id="A0A6C0DNA6"/>
<name>A0A6C0DNA6_9ZZZZ</name>